<dbReference type="InterPro" id="IPR016047">
    <property type="entry name" value="M23ase_b-sheet_dom"/>
</dbReference>
<name>A6TQI7_ALKMQ</name>
<dbReference type="Pfam" id="PF01551">
    <property type="entry name" value="Peptidase_M23"/>
    <property type="match status" value="1"/>
</dbReference>
<dbReference type="RefSeq" id="WP_012063430.1">
    <property type="nucleotide sequence ID" value="NC_009633.1"/>
</dbReference>
<evidence type="ECO:0000256" key="1">
    <source>
        <dbReference type="SAM" id="Phobius"/>
    </source>
</evidence>
<evidence type="ECO:0000259" key="2">
    <source>
        <dbReference type="Pfam" id="PF01551"/>
    </source>
</evidence>
<keyword evidence="1" id="KW-1133">Transmembrane helix</keyword>
<dbReference type="KEGG" id="amt:Amet_2298"/>
<dbReference type="CDD" id="cd12797">
    <property type="entry name" value="M23_peptidase"/>
    <property type="match status" value="1"/>
</dbReference>
<dbReference type="Proteomes" id="UP000001572">
    <property type="component" value="Chromosome"/>
</dbReference>
<dbReference type="OrthoDB" id="9814460at2"/>
<dbReference type="EMBL" id="CP000724">
    <property type="protein sequence ID" value="ABR48455.1"/>
    <property type="molecule type" value="Genomic_DNA"/>
</dbReference>
<dbReference type="SUPFAM" id="SSF51261">
    <property type="entry name" value="Duplicated hybrid motif"/>
    <property type="match status" value="1"/>
</dbReference>
<keyword evidence="1" id="KW-0812">Transmembrane</keyword>
<dbReference type="InterPro" id="IPR050570">
    <property type="entry name" value="Cell_wall_metabolism_enzyme"/>
</dbReference>
<reference evidence="4" key="1">
    <citation type="journal article" date="2016" name="Genome Announc.">
        <title>Complete genome sequence of Alkaliphilus metalliredigens strain QYMF, an alkaliphilic and metal-reducing bacterium isolated from borax-contaminated leachate ponds.</title>
        <authorList>
            <person name="Hwang C."/>
            <person name="Copeland A."/>
            <person name="Lucas S."/>
            <person name="Lapidus A."/>
            <person name="Barry K."/>
            <person name="Detter J.C."/>
            <person name="Glavina Del Rio T."/>
            <person name="Hammon N."/>
            <person name="Israni S."/>
            <person name="Dalin E."/>
            <person name="Tice H."/>
            <person name="Pitluck S."/>
            <person name="Chertkov O."/>
            <person name="Brettin T."/>
            <person name="Bruce D."/>
            <person name="Han C."/>
            <person name="Schmutz J."/>
            <person name="Larimer F."/>
            <person name="Land M.L."/>
            <person name="Hauser L."/>
            <person name="Kyrpides N."/>
            <person name="Mikhailova N."/>
            <person name="Ye Q."/>
            <person name="Zhou J."/>
            <person name="Richardson P."/>
            <person name="Fields M.W."/>
        </authorList>
    </citation>
    <scope>NUCLEOTIDE SEQUENCE [LARGE SCALE GENOMIC DNA]</scope>
    <source>
        <strain evidence="4">QYMF</strain>
    </source>
</reference>
<dbReference type="PANTHER" id="PTHR21666">
    <property type="entry name" value="PEPTIDASE-RELATED"/>
    <property type="match status" value="1"/>
</dbReference>
<dbReference type="eggNOG" id="COG0739">
    <property type="taxonomic scope" value="Bacteria"/>
</dbReference>
<gene>
    <name evidence="3" type="ordered locus">Amet_2298</name>
</gene>
<keyword evidence="1" id="KW-0472">Membrane</keyword>
<organism evidence="3 4">
    <name type="scientific">Alkaliphilus metalliredigens (strain QYMF)</name>
    <dbReference type="NCBI Taxonomy" id="293826"/>
    <lineage>
        <taxon>Bacteria</taxon>
        <taxon>Bacillati</taxon>
        <taxon>Bacillota</taxon>
        <taxon>Clostridia</taxon>
        <taxon>Peptostreptococcales</taxon>
        <taxon>Natronincolaceae</taxon>
        <taxon>Alkaliphilus</taxon>
    </lineage>
</organism>
<dbReference type="STRING" id="293826.Amet_2298"/>
<accession>A6TQI7</accession>
<protein>
    <submittedName>
        <fullName evidence="3">Peptidase M23B</fullName>
    </submittedName>
</protein>
<proteinExistence type="predicted"/>
<sequence>MGVPQKNYEMVGIFKNRIAEKRDQVKEFNLMDWFKKTMIRTAISVLILIVILGIKSIQVDGFKQMSEQIDYQLKNQITVTEYYQHTINIVQKAMQKGEDLLGFIDFNGSSNNGLLFPLSGTEAELHESEIMQSIKEHRAVVITGIEGEVIVAAEDGVVIETGSNQLVGKFVVIKHKGELLSVYKHLQESQMGVNEIVNKGDVIGVSSEQLRFELWYRNELVDPSDYLGVKN</sequence>
<dbReference type="InterPro" id="IPR011055">
    <property type="entry name" value="Dup_hybrid_motif"/>
</dbReference>
<dbReference type="AlphaFoldDB" id="A6TQI7"/>
<feature type="domain" description="M23ase beta-sheet core" evidence="2">
    <location>
        <begin position="136"/>
        <end position="223"/>
    </location>
</feature>
<keyword evidence="4" id="KW-1185">Reference proteome</keyword>
<evidence type="ECO:0000313" key="4">
    <source>
        <dbReference type="Proteomes" id="UP000001572"/>
    </source>
</evidence>
<dbReference type="GO" id="GO:0004222">
    <property type="term" value="F:metalloendopeptidase activity"/>
    <property type="evidence" value="ECO:0007669"/>
    <property type="project" value="TreeGrafter"/>
</dbReference>
<feature type="transmembrane region" description="Helical" evidence="1">
    <location>
        <begin position="38"/>
        <end position="57"/>
    </location>
</feature>
<dbReference type="PANTHER" id="PTHR21666:SF270">
    <property type="entry name" value="MUREIN HYDROLASE ACTIVATOR ENVC"/>
    <property type="match status" value="1"/>
</dbReference>
<dbReference type="Gene3D" id="2.70.70.10">
    <property type="entry name" value="Glucose Permease (Domain IIA)"/>
    <property type="match status" value="1"/>
</dbReference>
<evidence type="ECO:0000313" key="3">
    <source>
        <dbReference type="EMBL" id="ABR48455.1"/>
    </source>
</evidence>
<dbReference type="HOGENOM" id="CLU_1197767_0_0_9"/>